<keyword evidence="1" id="KW-0408">Iron</keyword>
<dbReference type="Gene3D" id="3.30.499.10">
    <property type="entry name" value="Aconitase, domain 3"/>
    <property type="match status" value="1"/>
</dbReference>
<proteinExistence type="predicted"/>
<gene>
    <name evidence="2" type="ORF">S01H1_22619</name>
</gene>
<reference evidence="2" key="1">
    <citation type="journal article" date="2014" name="Front. Microbiol.">
        <title>High frequency of phylogenetically diverse reductive dehalogenase-homologous genes in deep subseafloor sedimentary metagenomes.</title>
        <authorList>
            <person name="Kawai M."/>
            <person name="Futagami T."/>
            <person name="Toyoda A."/>
            <person name="Takaki Y."/>
            <person name="Nishi S."/>
            <person name="Hori S."/>
            <person name="Arai W."/>
            <person name="Tsubouchi T."/>
            <person name="Morono Y."/>
            <person name="Uchiyama I."/>
            <person name="Ito T."/>
            <person name="Fujiyama A."/>
            <person name="Inagaki F."/>
            <person name="Takami H."/>
        </authorList>
    </citation>
    <scope>NUCLEOTIDE SEQUENCE</scope>
    <source>
        <strain evidence="2">Expedition CK06-06</strain>
    </source>
</reference>
<dbReference type="EMBL" id="BARS01012804">
    <property type="protein sequence ID" value="GAF90360.1"/>
    <property type="molecule type" value="Genomic_DNA"/>
</dbReference>
<comment type="caution">
    <text evidence="2">The sequence shown here is derived from an EMBL/GenBank/DDBJ whole genome shotgun (WGS) entry which is preliminary data.</text>
</comment>
<accession>X0UPD9</accession>
<sequence length="61" mass="6533">MGKTIVEKILGSHAGRDVKPGDIVDVTIDTRVARDFGGANVVKNIRDNSLSVADPKGEFRP</sequence>
<organism evidence="2">
    <name type="scientific">marine sediment metagenome</name>
    <dbReference type="NCBI Taxonomy" id="412755"/>
    <lineage>
        <taxon>unclassified sequences</taxon>
        <taxon>metagenomes</taxon>
        <taxon>ecological metagenomes</taxon>
    </lineage>
</organism>
<feature type="non-terminal residue" evidence="2">
    <location>
        <position position="61"/>
    </location>
</feature>
<evidence type="ECO:0000256" key="1">
    <source>
        <dbReference type="ARBA" id="ARBA00023004"/>
    </source>
</evidence>
<dbReference type="AlphaFoldDB" id="X0UPD9"/>
<name>X0UPD9_9ZZZZ</name>
<evidence type="ECO:0000313" key="2">
    <source>
        <dbReference type="EMBL" id="GAF90360.1"/>
    </source>
</evidence>
<protein>
    <submittedName>
        <fullName evidence="2">Uncharacterized protein</fullName>
    </submittedName>
</protein>
<dbReference type="InterPro" id="IPR015931">
    <property type="entry name" value="Acnase/IPM_dHydase_lsu_aba_1/3"/>
</dbReference>